<comment type="caution">
    <text evidence="2">The sequence shown here is derived from an EMBL/GenBank/DDBJ whole genome shotgun (WGS) entry which is preliminary data.</text>
</comment>
<gene>
    <name evidence="2" type="ORF">V5799_030984</name>
</gene>
<protein>
    <submittedName>
        <fullName evidence="2">Uncharacterized protein</fullName>
    </submittedName>
</protein>
<organism evidence="2 3">
    <name type="scientific">Amblyomma americanum</name>
    <name type="common">Lone star tick</name>
    <dbReference type="NCBI Taxonomy" id="6943"/>
    <lineage>
        <taxon>Eukaryota</taxon>
        <taxon>Metazoa</taxon>
        <taxon>Ecdysozoa</taxon>
        <taxon>Arthropoda</taxon>
        <taxon>Chelicerata</taxon>
        <taxon>Arachnida</taxon>
        <taxon>Acari</taxon>
        <taxon>Parasitiformes</taxon>
        <taxon>Ixodida</taxon>
        <taxon>Ixodoidea</taxon>
        <taxon>Ixodidae</taxon>
        <taxon>Amblyomminae</taxon>
        <taxon>Amblyomma</taxon>
    </lineage>
</organism>
<evidence type="ECO:0000313" key="2">
    <source>
        <dbReference type="EMBL" id="KAK8775666.1"/>
    </source>
</evidence>
<dbReference type="EMBL" id="JARKHS020013847">
    <property type="protein sequence ID" value="KAK8775666.1"/>
    <property type="molecule type" value="Genomic_DNA"/>
</dbReference>
<feature type="non-terminal residue" evidence="2">
    <location>
        <position position="1"/>
    </location>
</feature>
<accession>A0AAQ4ELQ2</accession>
<keyword evidence="3" id="KW-1185">Reference proteome</keyword>
<proteinExistence type="predicted"/>
<name>A0AAQ4ELQ2_AMBAM</name>
<evidence type="ECO:0000313" key="3">
    <source>
        <dbReference type="Proteomes" id="UP001321473"/>
    </source>
</evidence>
<reference evidence="2 3" key="1">
    <citation type="journal article" date="2023" name="Arcadia Sci">
        <title>De novo assembly of a long-read Amblyomma americanum tick genome.</title>
        <authorList>
            <person name="Chou S."/>
            <person name="Poskanzer K.E."/>
            <person name="Rollins M."/>
            <person name="Thuy-Boun P.S."/>
        </authorList>
    </citation>
    <scope>NUCLEOTIDE SEQUENCE [LARGE SCALE GENOMIC DNA]</scope>
    <source>
        <strain evidence="2">F_SG_1</strain>
        <tissue evidence="2">Salivary glands</tissue>
    </source>
</reference>
<evidence type="ECO:0000256" key="1">
    <source>
        <dbReference type="SAM" id="MobiDB-lite"/>
    </source>
</evidence>
<sequence>RQKWDDDDEGPKRPDAVRANNAQRTPKLGMTSVKSAARSNPRARHCLVLYFE</sequence>
<feature type="region of interest" description="Disordered" evidence="1">
    <location>
        <begin position="1"/>
        <end position="37"/>
    </location>
</feature>
<dbReference type="AlphaFoldDB" id="A0AAQ4ELQ2"/>
<dbReference type="Proteomes" id="UP001321473">
    <property type="component" value="Unassembled WGS sequence"/>
</dbReference>